<sequence>MTSQRNILQTSNIIAIHLLQLVPPESPTLIVPNSALFDIITRLSGISTSLVMIDPDRADLPFEAASSFDDHFVLDGDSAGRAQVTMTLYPSTYTQSRKGTLQHLGQSDGIPNREGPLYIYSKTHTVFARVLGFRSVLAPKPNDVQGQ</sequence>
<name>A0A8H6GV80_FUSOX</name>
<dbReference type="EMBL" id="JACDXP010000004">
    <property type="protein sequence ID" value="KAF6525023.1"/>
    <property type="molecule type" value="Genomic_DNA"/>
</dbReference>
<comment type="caution">
    <text evidence="1">The sequence shown here is derived from an EMBL/GenBank/DDBJ whole genome shotgun (WGS) entry which is preliminary data.</text>
</comment>
<evidence type="ECO:0000313" key="1">
    <source>
        <dbReference type="EMBL" id="KAF6525023.1"/>
    </source>
</evidence>
<dbReference type="AlphaFoldDB" id="A0A8H6GV80"/>
<evidence type="ECO:0000313" key="2">
    <source>
        <dbReference type="Proteomes" id="UP000593570"/>
    </source>
</evidence>
<proteinExistence type="predicted"/>
<accession>A0A8H6GV80</accession>
<reference evidence="1 2" key="1">
    <citation type="journal article" date="2020" name="bioRxiv">
        <title>A chromosome-scale genome assembly for the Fusarium oxysporum strain Fo5176 to establish a model Arabidopsis-fungal pathosystem.</title>
        <authorList>
            <person name="Fokkens L."/>
            <person name="Guo L."/>
            <person name="Dora S."/>
            <person name="Wang B."/>
            <person name="Ye K."/>
            <person name="Sanchez-Rodriguez C."/>
            <person name="Croll D."/>
        </authorList>
    </citation>
    <scope>NUCLEOTIDE SEQUENCE [LARGE SCALE GENOMIC DNA]</scope>
    <source>
        <strain evidence="1 2">Fo5176</strain>
    </source>
</reference>
<organism evidence="1 2">
    <name type="scientific">Fusarium oxysporum f. sp. conglutinans</name>
    <dbReference type="NCBI Taxonomy" id="100902"/>
    <lineage>
        <taxon>Eukaryota</taxon>
        <taxon>Fungi</taxon>
        <taxon>Dikarya</taxon>
        <taxon>Ascomycota</taxon>
        <taxon>Pezizomycotina</taxon>
        <taxon>Sordariomycetes</taxon>
        <taxon>Hypocreomycetidae</taxon>
        <taxon>Hypocreales</taxon>
        <taxon>Nectriaceae</taxon>
        <taxon>Fusarium</taxon>
        <taxon>Fusarium oxysporum species complex</taxon>
    </lineage>
</organism>
<dbReference type="Proteomes" id="UP000593570">
    <property type="component" value="Unassembled WGS sequence"/>
</dbReference>
<gene>
    <name evidence="1" type="ORF">HZS61_010818</name>
</gene>
<protein>
    <submittedName>
        <fullName evidence="1">Uncharacterized protein</fullName>
    </submittedName>
</protein>